<feature type="compositionally biased region" description="Pro residues" evidence="1">
    <location>
        <begin position="347"/>
        <end position="359"/>
    </location>
</feature>
<protein>
    <recommendedName>
        <fullName evidence="2">DUF222 domain-containing protein</fullName>
    </recommendedName>
</protein>
<dbReference type="CDD" id="cd00085">
    <property type="entry name" value="HNHc"/>
    <property type="match status" value="1"/>
</dbReference>
<evidence type="ECO:0000259" key="2">
    <source>
        <dbReference type="Pfam" id="PF02720"/>
    </source>
</evidence>
<reference evidence="3 4" key="1">
    <citation type="submission" date="2019-07" db="EMBL/GenBank/DDBJ databases">
        <title>Whole genome shotgun sequence of Cellulomonas hominis NBRC 16055.</title>
        <authorList>
            <person name="Hosoyama A."/>
            <person name="Uohara A."/>
            <person name="Ohji S."/>
            <person name="Ichikawa N."/>
        </authorList>
    </citation>
    <scope>NUCLEOTIDE SEQUENCE [LARGE SCALE GENOMIC DNA]</scope>
    <source>
        <strain evidence="3 4">NBRC 16055</strain>
    </source>
</reference>
<feature type="region of interest" description="Disordered" evidence="1">
    <location>
        <begin position="316"/>
        <end position="427"/>
    </location>
</feature>
<evidence type="ECO:0000313" key="3">
    <source>
        <dbReference type="EMBL" id="GEL45126.1"/>
    </source>
</evidence>
<proteinExistence type="predicted"/>
<gene>
    <name evidence="3" type="ORF">CHO01_02420</name>
</gene>
<dbReference type="Proteomes" id="UP000321723">
    <property type="component" value="Unassembled WGS sequence"/>
</dbReference>
<dbReference type="AlphaFoldDB" id="A0A511F761"/>
<comment type="caution">
    <text evidence="3">The sequence shown here is derived from an EMBL/GenBank/DDBJ whole genome shotgun (WGS) entry which is preliminary data.</text>
</comment>
<dbReference type="InterPro" id="IPR003615">
    <property type="entry name" value="HNH_nuc"/>
</dbReference>
<keyword evidence="4" id="KW-1185">Reference proteome</keyword>
<feature type="region of interest" description="Disordered" evidence="1">
    <location>
        <begin position="602"/>
        <end position="621"/>
    </location>
</feature>
<organism evidence="3 4">
    <name type="scientific">Cellulomonas hominis</name>
    <dbReference type="NCBI Taxonomy" id="156981"/>
    <lineage>
        <taxon>Bacteria</taxon>
        <taxon>Bacillati</taxon>
        <taxon>Actinomycetota</taxon>
        <taxon>Actinomycetes</taxon>
        <taxon>Micrococcales</taxon>
        <taxon>Cellulomonadaceae</taxon>
        <taxon>Cellulomonas</taxon>
    </lineage>
</organism>
<dbReference type="EMBL" id="BJVQ01000002">
    <property type="protein sequence ID" value="GEL45126.1"/>
    <property type="molecule type" value="Genomic_DNA"/>
</dbReference>
<dbReference type="RefSeq" id="WP_146832277.1">
    <property type="nucleotide sequence ID" value="NZ_BJVQ01000002.1"/>
</dbReference>
<name>A0A511F761_9CELL</name>
<sequence>MASDLHEHPDGDPAAGVVLPRYGDDGRCLTEYGLDPEAGGARTAQQRQIEAIAACPPGPELDAWLRGLDLSVLPAGVVVEVVAAWDRMESSAHAGKLAAVAELVVRPTMDPDRTPGRGAAPVGRERVVAGEVGMRLRLPVLTASRVVRDAVLLDGLLQATGQALATGHVDARKADTLVRRARDLPYEATLAVEDAVLPDADQCSHAQFEQRVEHAIALVDAEGAALRHATAREGRRVTHPRRRPDGMAAMWCVLSAADAARLDGVLDHTARAARALGDPRTLDQLRADGLRDLIVGDVPAVEGPAFEVRLHPPARRPVPVDRAWTTPGGPTHARPMAPEPTATITPIPAPMPVPLPTPELAPDAATARAADEAPADPGTGGTPPADTAGTRVPAASATSDTPDLATRAHRNRAGSTPDAADLAARAHRTRTTNGCGTCGGRPGAQVRVTIAASTLLGLDNQPGDLEGYGAIDAVTARALAAGGDWQRILTDPLTEQTLDVGRRRYRPPVALDEHVRVRDKTCAAPGCTVPATRADLDHTIEYHPQPGAPPDTPLGGTDAGNLGPLCRAHHRLKTVGGFRLRQIAPGLFEWITPTGHRYLVRPGTGRSLHTTTVPHDAEPPF</sequence>
<dbReference type="Pfam" id="PF02720">
    <property type="entry name" value="DUF222"/>
    <property type="match status" value="1"/>
</dbReference>
<dbReference type="InterPro" id="IPR003870">
    <property type="entry name" value="DUF222"/>
</dbReference>
<evidence type="ECO:0000313" key="4">
    <source>
        <dbReference type="Proteomes" id="UP000321723"/>
    </source>
</evidence>
<feature type="domain" description="DUF222" evidence="2">
    <location>
        <begin position="87"/>
        <end position="294"/>
    </location>
</feature>
<feature type="compositionally biased region" description="Low complexity" evidence="1">
    <location>
        <begin position="335"/>
        <end position="346"/>
    </location>
</feature>
<accession>A0A511F761</accession>
<evidence type="ECO:0000256" key="1">
    <source>
        <dbReference type="SAM" id="MobiDB-lite"/>
    </source>
</evidence>
<dbReference type="OrthoDB" id="5140334at2"/>